<dbReference type="Pfam" id="PF03180">
    <property type="entry name" value="Lipoprotein_9"/>
    <property type="match status" value="1"/>
</dbReference>
<keyword evidence="10" id="KW-1185">Reference proteome</keyword>
<evidence type="ECO:0000256" key="5">
    <source>
        <dbReference type="ARBA" id="ARBA00023288"/>
    </source>
</evidence>
<evidence type="ECO:0000256" key="4">
    <source>
        <dbReference type="ARBA" id="ARBA00023139"/>
    </source>
</evidence>
<dbReference type="GO" id="GO:0016020">
    <property type="term" value="C:membrane"/>
    <property type="evidence" value="ECO:0007669"/>
    <property type="project" value="UniProtKB-SubCell"/>
</dbReference>
<comment type="similarity">
    <text evidence="6">Belongs to the nlpA lipoprotein family.</text>
</comment>
<organism evidence="9 10">
    <name type="scientific">Trichococcus pasteurii</name>
    <dbReference type="NCBI Taxonomy" id="43064"/>
    <lineage>
        <taxon>Bacteria</taxon>
        <taxon>Bacillati</taxon>
        <taxon>Bacillota</taxon>
        <taxon>Bacilli</taxon>
        <taxon>Lactobacillales</taxon>
        <taxon>Carnobacteriaceae</taxon>
        <taxon>Trichococcus</taxon>
    </lineage>
</organism>
<keyword evidence="5 6" id="KW-0449">Lipoprotein</keyword>
<dbReference type="InterPro" id="IPR004872">
    <property type="entry name" value="Lipoprotein_NlpA"/>
</dbReference>
<evidence type="ECO:0000256" key="2">
    <source>
        <dbReference type="ARBA" id="ARBA00022729"/>
    </source>
</evidence>
<name>A0A1W1IJ56_9LACT</name>
<keyword evidence="3" id="KW-0472">Membrane</keyword>
<evidence type="ECO:0000256" key="7">
    <source>
        <dbReference type="PIRSR" id="PIRSR002854-1"/>
    </source>
</evidence>
<dbReference type="SUPFAM" id="SSF53850">
    <property type="entry name" value="Periplasmic binding protein-like II"/>
    <property type="match status" value="1"/>
</dbReference>
<dbReference type="Gene3D" id="3.40.190.10">
    <property type="entry name" value="Periplasmic binding protein-like II"/>
    <property type="match status" value="2"/>
</dbReference>
<keyword evidence="4" id="KW-0564">Palmitate</keyword>
<evidence type="ECO:0000313" key="10">
    <source>
        <dbReference type="Proteomes" id="UP000195985"/>
    </source>
</evidence>
<proteinExistence type="inferred from homology"/>
<sequence>MKKSKLFGGLVLTASLFLAACGNGGTTADSSASESSSTVAAEPTTVKIGLVSESAVEIWEAVAERLEDENIDLEIVKFTDYNQPNIALDNGELDLNAFQHVAFLENYNANNDADLTPIGFTFVSPLGIYSDKYADYSEIQDGDTIAIPNDVTNGGRALLLLQAIDLITLDNATGTTPTVNDIIENPKNLNIEELDAAQLPRSLEDAGAAVINTNFAVDAGLVPTEDALYLDTDNIQEVLDIYKNVVAARAEDVDNEVYKKVVAAYQTEETKALIAETTANTDIPAWD</sequence>
<keyword evidence="2 8" id="KW-0732">Signal</keyword>
<evidence type="ECO:0000256" key="1">
    <source>
        <dbReference type="ARBA" id="ARBA00004635"/>
    </source>
</evidence>
<evidence type="ECO:0000313" key="9">
    <source>
        <dbReference type="EMBL" id="SLM53027.1"/>
    </source>
</evidence>
<evidence type="ECO:0000256" key="3">
    <source>
        <dbReference type="ARBA" id="ARBA00023136"/>
    </source>
</evidence>
<evidence type="ECO:0000256" key="8">
    <source>
        <dbReference type="SAM" id="SignalP"/>
    </source>
</evidence>
<comment type="subcellular location">
    <subcellularLocation>
        <location evidence="1">Membrane</location>
        <topology evidence="1">Lipid-anchor</topology>
    </subcellularLocation>
</comment>
<dbReference type="PIRSF" id="PIRSF002854">
    <property type="entry name" value="MetQ"/>
    <property type="match status" value="1"/>
</dbReference>
<dbReference type="AlphaFoldDB" id="A0A1W1IJ56"/>
<feature type="signal peptide" evidence="8">
    <location>
        <begin position="1"/>
        <end position="19"/>
    </location>
</feature>
<dbReference type="EMBL" id="FWEY01000011">
    <property type="protein sequence ID" value="SLM53027.1"/>
    <property type="molecule type" value="Genomic_DNA"/>
</dbReference>
<feature type="lipid moiety-binding region" description="S-diacylglycerol cysteine" evidence="7">
    <location>
        <position position="21"/>
    </location>
</feature>
<feature type="chain" id="PRO_5039628727" description="Lipoprotein" evidence="8">
    <location>
        <begin position="20"/>
        <end position="287"/>
    </location>
</feature>
<reference evidence="10" key="1">
    <citation type="submission" date="2016-04" db="EMBL/GenBank/DDBJ databases">
        <authorList>
            <person name="Strepis N."/>
        </authorList>
    </citation>
    <scope>NUCLEOTIDE SEQUENCE [LARGE SCALE GENOMIC DNA]</scope>
</reference>
<dbReference type="PANTHER" id="PTHR30429">
    <property type="entry name" value="D-METHIONINE-BINDING LIPOPROTEIN METQ"/>
    <property type="match status" value="1"/>
</dbReference>
<dbReference type="OrthoDB" id="9812878at2"/>
<dbReference type="PROSITE" id="PS51257">
    <property type="entry name" value="PROKAR_LIPOPROTEIN"/>
    <property type="match status" value="1"/>
</dbReference>
<accession>A0A1W1IJ56</accession>
<dbReference type="STRING" id="43064.SAMN04488086_11513"/>
<dbReference type="Proteomes" id="UP000195985">
    <property type="component" value="Unassembled WGS sequence"/>
</dbReference>
<evidence type="ECO:0000256" key="6">
    <source>
        <dbReference type="PIRNR" id="PIRNR002854"/>
    </source>
</evidence>
<dbReference type="RefSeq" id="WP_086943752.1">
    <property type="nucleotide sequence ID" value="NZ_FONM01000015.1"/>
</dbReference>
<gene>
    <name evidence="9" type="ORF">TPAS_2739</name>
</gene>
<dbReference type="PANTHER" id="PTHR30429:SF1">
    <property type="entry name" value="D-METHIONINE-BINDING LIPOPROTEIN METQ-RELATED"/>
    <property type="match status" value="1"/>
</dbReference>
<protein>
    <recommendedName>
        <fullName evidence="6">Lipoprotein</fullName>
    </recommendedName>
</protein>